<evidence type="ECO:0000313" key="2">
    <source>
        <dbReference type="WBParaSite" id="RSKR_0000635800.1"/>
    </source>
</evidence>
<dbReference type="WBParaSite" id="RSKR_0000635800.1">
    <property type="protein sequence ID" value="RSKR_0000635800.1"/>
    <property type="gene ID" value="RSKR_0000635800"/>
</dbReference>
<evidence type="ECO:0000313" key="1">
    <source>
        <dbReference type="Proteomes" id="UP000095286"/>
    </source>
</evidence>
<organism evidence="1 2">
    <name type="scientific">Rhabditophanes sp. KR3021</name>
    <dbReference type="NCBI Taxonomy" id="114890"/>
    <lineage>
        <taxon>Eukaryota</taxon>
        <taxon>Metazoa</taxon>
        <taxon>Ecdysozoa</taxon>
        <taxon>Nematoda</taxon>
        <taxon>Chromadorea</taxon>
        <taxon>Rhabditida</taxon>
        <taxon>Tylenchina</taxon>
        <taxon>Panagrolaimomorpha</taxon>
        <taxon>Strongyloidoidea</taxon>
        <taxon>Alloionematidae</taxon>
        <taxon>Rhabditophanes</taxon>
    </lineage>
</organism>
<sequence>MASLLAYIPKRGVRSLNSHFFNAPYMFTKKGSRGQRKIGPNYEEKSQWPGQQREFPELSPKFMKLNPDALKRYTGVHETGYLDETTGQFVEIKEMVPEIIVPDLSGCELKPYVSFKTDIEIENRSSKYLKKIKELGSVELADLKTPEDERWPPPKLRAQTLFDLFYADEVKKNYLAGKYESGSNETKKE</sequence>
<proteinExistence type="predicted"/>
<accession>A0AC35U179</accession>
<reference evidence="2" key="1">
    <citation type="submission" date="2016-11" db="UniProtKB">
        <authorList>
            <consortium name="WormBaseParasite"/>
        </authorList>
    </citation>
    <scope>IDENTIFICATION</scope>
    <source>
        <strain evidence="2">KR3021</strain>
    </source>
</reference>
<protein>
    <submittedName>
        <fullName evidence="2">39S ribosomal protein L41, mitochondrial</fullName>
    </submittedName>
</protein>
<dbReference type="Proteomes" id="UP000095286">
    <property type="component" value="Unplaced"/>
</dbReference>
<name>A0AC35U179_9BILA</name>